<evidence type="ECO:0000313" key="2">
    <source>
        <dbReference type="EMBL" id="QMS99049.1"/>
    </source>
</evidence>
<gene>
    <name evidence="2" type="ORF">H1R16_03310</name>
    <name evidence="1" type="ORF">H2507_08900</name>
</gene>
<reference evidence="2 3" key="1">
    <citation type="submission" date="2020-07" db="EMBL/GenBank/DDBJ databases">
        <title>Chryseobacterium sp.cx-624.</title>
        <authorList>
            <person name="Yang C."/>
        </authorList>
    </citation>
    <scope>NUCLEOTIDE SEQUENCE [LARGE SCALE GENOMIC DNA]</scope>
    <source>
        <strain evidence="3">cx-624</strain>
        <strain evidence="2">Cx-624</strain>
    </source>
</reference>
<dbReference type="AlphaFoldDB" id="A0A7D7R6R4"/>
<name>A0A7D7R6R4_9FLAO</name>
<dbReference type="Proteomes" id="UP000539710">
    <property type="component" value="Unassembled WGS sequence"/>
</dbReference>
<organism evidence="2 3">
    <name type="scientific">Marnyiella aurantia</name>
    <dbReference type="NCBI Taxonomy" id="2758037"/>
    <lineage>
        <taxon>Bacteria</taxon>
        <taxon>Pseudomonadati</taxon>
        <taxon>Bacteroidota</taxon>
        <taxon>Flavobacteriia</taxon>
        <taxon>Flavobacteriales</taxon>
        <taxon>Weeksellaceae</taxon>
        <taxon>Marnyiella</taxon>
    </lineage>
</organism>
<evidence type="ECO:0000313" key="4">
    <source>
        <dbReference type="Proteomes" id="UP000539710"/>
    </source>
</evidence>
<protein>
    <submittedName>
        <fullName evidence="2">Uncharacterized protein</fullName>
    </submittedName>
</protein>
<evidence type="ECO:0000313" key="1">
    <source>
        <dbReference type="EMBL" id="MBA5247285.1"/>
    </source>
</evidence>
<dbReference type="EMBL" id="CP059472">
    <property type="protein sequence ID" value="QMS99049.1"/>
    <property type="molecule type" value="Genomic_DNA"/>
</dbReference>
<dbReference type="RefSeq" id="WP_181887395.1">
    <property type="nucleotide sequence ID" value="NZ_CP059472.1"/>
</dbReference>
<reference evidence="4" key="2">
    <citation type="submission" date="2020-07" db="EMBL/GenBank/DDBJ databases">
        <title>Flavobacterium sp. xlx-214.</title>
        <authorList>
            <person name="Yang C."/>
        </authorList>
    </citation>
    <scope>NUCLEOTIDE SEQUENCE [LARGE SCALE GENOMIC DNA]</scope>
    <source>
        <strain evidence="4">CX-624</strain>
    </source>
</reference>
<evidence type="ECO:0000313" key="3">
    <source>
        <dbReference type="Proteomes" id="UP000515349"/>
    </source>
</evidence>
<dbReference type="KEGG" id="cbau:H1R16_03310"/>
<dbReference type="EMBL" id="JACEUX010000003">
    <property type="protein sequence ID" value="MBA5247285.1"/>
    <property type="molecule type" value="Genomic_DNA"/>
</dbReference>
<sequence>MKIILGFLLFLIINKYKGQEYLQYYRIINDAEISSLDRNFEKADILYQKAFQLVKKPFKEDYLFAAINSERLNEDEKTFRYLSIGIQNGLTLSRITPKLSSFKKSVYWKVLKNRYMSLHEKHLQTLNITLRKEIEEMIKNDQKVRNPIFGTNKKMKIIDLQNFQKLKEIIRLNDNKWPGFSMIGEISPKGKYDVTDNIVLISLHFDREQTEQLQSYMLEAVLNGEMYPYQYARVIDYTIGNNLSKVAENFVKNKNYIETCFLYGTYLNANICDCKNAEAERVKIGFEPLKDYYRKVKSGYKCL</sequence>
<proteinExistence type="predicted"/>
<dbReference type="Proteomes" id="UP000515349">
    <property type="component" value="Chromosome"/>
</dbReference>
<accession>A0A7D7R6R4</accession>
<reference evidence="1" key="3">
    <citation type="submission" date="2020-07" db="EMBL/GenBank/DDBJ databases">
        <authorList>
            <person name="Yang C."/>
        </authorList>
    </citation>
    <scope>NUCLEOTIDE SEQUENCE</scope>
    <source>
        <strain evidence="1">Cx-624</strain>
    </source>
</reference>
<keyword evidence="4" id="KW-1185">Reference proteome</keyword>